<evidence type="ECO:0000256" key="3">
    <source>
        <dbReference type="PROSITE-ProRule" id="PRU00169"/>
    </source>
</evidence>
<dbReference type="InterPro" id="IPR011006">
    <property type="entry name" value="CheY-like_superfamily"/>
</dbReference>
<dbReference type="EMBL" id="DSRU01000370">
    <property type="protein sequence ID" value="HFN01095.1"/>
    <property type="molecule type" value="Genomic_DNA"/>
</dbReference>
<dbReference type="SMART" id="SM00448">
    <property type="entry name" value="REC"/>
    <property type="match status" value="1"/>
</dbReference>
<evidence type="ECO:0000259" key="4">
    <source>
        <dbReference type="PROSITE" id="PS50110"/>
    </source>
</evidence>
<comment type="caution">
    <text evidence="5">The sequence shown here is derived from an EMBL/GenBank/DDBJ whole genome shotgun (WGS) entry which is preliminary data.</text>
</comment>
<keyword evidence="1 3" id="KW-0597">Phosphoprotein</keyword>
<dbReference type="PROSITE" id="PS50110">
    <property type="entry name" value="RESPONSE_REGULATORY"/>
    <property type="match status" value="1"/>
</dbReference>
<protein>
    <submittedName>
        <fullName evidence="5">Response regulator</fullName>
    </submittedName>
</protein>
<name>A0A7C3PJ02_9CYAN</name>
<dbReference type="SUPFAM" id="SSF52172">
    <property type="entry name" value="CheY-like"/>
    <property type="match status" value="1"/>
</dbReference>
<feature type="modified residue" description="4-aspartylphosphate" evidence="3">
    <location>
        <position position="61"/>
    </location>
</feature>
<feature type="domain" description="Response regulatory" evidence="4">
    <location>
        <begin position="12"/>
        <end position="132"/>
    </location>
</feature>
<dbReference type="Pfam" id="PF00072">
    <property type="entry name" value="Response_reg"/>
    <property type="match status" value="1"/>
</dbReference>
<evidence type="ECO:0000313" key="5">
    <source>
        <dbReference type="EMBL" id="HFN01095.1"/>
    </source>
</evidence>
<dbReference type="AlphaFoldDB" id="A0A7C3PJ02"/>
<keyword evidence="2" id="KW-0902">Two-component regulatory system</keyword>
<dbReference type="InterPro" id="IPR001789">
    <property type="entry name" value="Sig_transdc_resp-reg_receiver"/>
</dbReference>
<organism evidence="5">
    <name type="scientific">Oscillatoriales cyanobacterium SpSt-418</name>
    <dbReference type="NCBI Taxonomy" id="2282169"/>
    <lineage>
        <taxon>Bacteria</taxon>
        <taxon>Bacillati</taxon>
        <taxon>Cyanobacteriota</taxon>
        <taxon>Cyanophyceae</taxon>
        <taxon>Oscillatoriophycideae</taxon>
        <taxon>Oscillatoriales</taxon>
    </lineage>
</organism>
<reference evidence="5" key="1">
    <citation type="journal article" date="2020" name="mSystems">
        <title>Genome- and Community-Level Interaction Insights into Carbon Utilization and Element Cycling Functions of Hydrothermarchaeota in Hydrothermal Sediment.</title>
        <authorList>
            <person name="Zhou Z."/>
            <person name="Liu Y."/>
            <person name="Xu W."/>
            <person name="Pan J."/>
            <person name="Luo Z.H."/>
            <person name="Li M."/>
        </authorList>
    </citation>
    <scope>NUCLEOTIDE SEQUENCE [LARGE SCALE GENOMIC DNA]</scope>
    <source>
        <strain evidence="5">SpSt-418</strain>
    </source>
</reference>
<dbReference type="Gene3D" id="3.40.50.2300">
    <property type="match status" value="1"/>
</dbReference>
<evidence type="ECO:0000256" key="1">
    <source>
        <dbReference type="ARBA" id="ARBA00022553"/>
    </source>
</evidence>
<evidence type="ECO:0000256" key="2">
    <source>
        <dbReference type="ARBA" id="ARBA00023012"/>
    </source>
</evidence>
<gene>
    <name evidence="5" type="ORF">ENR64_25740</name>
</gene>
<sequence length="227" mass="25881">MNRLLPGQPLYRILVTDDQLDNRILLARFLQRLGLDVQEATSGAEAVQKWQTWHPHLIWMDIRMVGMTGYEAMQQIRALEQQSQPGYCTPIIAITAQAYEEDRHRALTSGFTDFVTKPFEITTIFQQLTMHLGLQYQYGEAIDLHSNSTFSAANLKDEQPVLTPQSLQVMSPEWVAALHQAALNCSSLEVENLISQIPPQYDTLAQGLKRLVHEFEFEGIMHLSEQN</sequence>
<dbReference type="PANTHER" id="PTHR45339:SF1">
    <property type="entry name" value="HYBRID SIGNAL TRANSDUCTION HISTIDINE KINASE J"/>
    <property type="match status" value="1"/>
</dbReference>
<accession>A0A7C3PJ02</accession>
<proteinExistence type="predicted"/>
<dbReference type="PANTHER" id="PTHR45339">
    <property type="entry name" value="HYBRID SIGNAL TRANSDUCTION HISTIDINE KINASE J"/>
    <property type="match status" value="1"/>
</dbReference>
<dbReference type="CDD" id="cd17546">
    <property type="entry name" value="REC_hyHK_CKI1_RcsC-like"/>
    <property type="match status" value="1"/>
</dbReference>
<dbReference type="GO" id="GO:0000160">
    <property type="term" value="P:phosphorelay signal transduction system"/>
    <property type="evidence" value="ECO:0007669"/>
    <property type="project" value="UniProtKB-KW"/>
</dbReference>